<feature type="transmembrane region" description="Helical" evidence="2">
    <location>
        <begin position="130"/>
        <end position="149"/>
    </location>
</feature>
<feature type="transmembrane region" description="Helical" evidence="2">
    <location>
        <begin position="99"/>
        <end position="118"/>
    </location>
</feature>
<dbReference type="Proteomes" id="UP001596223">
    <property type="component" value="Unassembled WGS sequence"/>
</dbReference>
<feature type="transmembrane region" description="Helical" evidence="2">
    <location>
        <begin position="7"/>
        <end position="29"/>
    </location>
</feature>
<feature type="compositionally biased region" description="Basic and acidic residues" evidence="1">
    <location>
        <begin position="156"/>
        <end position="176"/>
    </location>
</feature>
<keyword evidence="4" id="KW-1185">Reference proteome</keyword>
<keyword evidence="2" id="KW-1133">Transmembrane helix</keyword>
<protein>
    <submittedName>
        <fullName evidence="3">Uncharacterized protein</fullName>
    </submittedName>
</protein>
<gene>
    <name evidence="3" type="ORF">ACFP3H_22830</name>
</gene>
<feature type="transmembrane region" description="Helical" evidence="2">
    <location>
        <begin position="35"/>
        <end position="56"/>
    </location>
</feature>
<reference evidence="4" key="1">
    <citation type="journal article" date="2019" name="Int. J. Syst. Evol. Microbiol.">
        <title>The Global Catalogue of Microorganisms (GCM) 10K type strain sequencing project: providing services to taxonomists for standard genome sequencing and annotation.</title>
        <authorList>
            <consortium name="The Broad Institute Genomics Platform"/>
            <consortium name="The Broad Institute Genome Sequencing Center for Infectious Disease"/>
            <person name="Wu L."/>
            <person name="Ma J."/>
        </authorList>
    </citation>
    <scope>NUCLEOTIDE SEQUENCE [LARGE SCALE GENOMIC DNA]</scope>
    <source>
        <strain evidence="4">CCUG 36956</strain>
    </source>
</reference>
<evidence type="ECO:0000313" key="3">
    <source>
        <dbReference type="EMBL" id="MFC6013900.1"/>
    </source>
</evidence>
<feature type="transmembrane region" description="Helical" evidence="2">
    <location>
        <begin position="61"/>
        <end position="79"/>
    </location>
</feature>
<evidence type="ECO:0000313" key="4">
    <source>
        <dbReference type="Proteomes" id="UP001596223"/>
    </source>
</evidence>
<evidence type="ECO:0000256" key="1">
    <source>
        <dbReference type="SAM" id="MobiDB-lite"/>
    </source>
</evidence>
<keyword evidence="2" id="KW-0812">Transmembrane</keyword>
<dbReference type="RefSeq" id="WP_378609058.1">
    <property type="nucleotide sequence ID" value="NZ_JBHSQN010000015.1"/>
</dbReference>
<comment type="caution">
    <text evidence="3">The sequence shown here is derived from an EMBL/GenBank/DDBJ whole genome shotgun (WGS) entry which is preliminary data.</text>
</comment>
<evidence type="ECO:0000256" key="2">
    <source>
        <dbReference type="SAM" id="Phobius"/>
    </source>
</evidence>
<feature type="region of interest" description="Disordered" evidence="1">
    <location>
        <begin position="360"/>
        <end position="382"/>
    </location>
</feature>
<feature type="region of interest" description="Disordered" evidence="1">
    <location>
        <begin position="156"/>
        <end position="183"/>
    </location>
</feature>
<accession>A0ABW1JXC0</accession>
<sequence>MANGRNGYLLLGGISSVGAGAVHFLAAGMHTEHATLARMMLVLAAIQVATGLAVLLSARRAVVLSMLAVNGFAAATWAYTRFADVPGIAGLTAESPQLADTVCAGLGVLAVLAAGVGLARPTATLPPVRAGIAITAVGVLAVAAMLSGVGHVHSHGDAHAAGDDHAHGTGDDHDSAWPRPWDPTQPIDLSGVAGVSTEQQSRATDLIRRTLDGLPAFADVNSVGALGFRSIGDAATGYEHYINMSYIRDDKFLDPTHPESLVYRVDGTDRTLVSAMYIATGKKIDDPELVNYAGPLMQWHVHDNLCWKAGDNGPVVAGVLDTQGNCPPNSLNPGTGNPMVHVWITPHQCGPFAALEGHGAGQAATDNRRTDTCTHDHTGGHR</sequence>
<proteinExistence type="predicted"/>
<organism evidence="3 4">
    <name type="scientific">Nocardia lasii</name>
    <dbReference type="NCBI Taxonomy" id="1616107"/>
    <lineage>
        <taxon>Bacteria</taxon>
        <taxon>Bacillati</taxon>
        <taxon>Actinomycetota</taxon>
        <taxon>Actinomycetes</taxon>
        <taxon>Mycobacteriales</taxon>
        <taxon>Nocardiaceae</taxon>
        <taxon>Nocardia</taxon>
    </lineage>
</organism>
<keyword evidence="2" id="KW-0472">Membrane</keyword>
<dbReference type="EMBL" id="JBHSQN010000015">
    <property type="protein sequence ID" value="MFC6013900.1"/>
    <property type="molecule type" value="Genomic_DNA"/>
</dbReference>
<feature type="compositionally biased region" description="Basic and acidic residues" evidence="1">
    <location>
        <begin position="366"/>
        <end position="382"/>
    </location>
</feature>
<name>A0ABW1JXC0_9NOCA</name>